<feature type="transmembrane region" description="Helical" evidence="6">
    <location>
        <begin position="83"/>
        <end position="103"/>
    </location>
</feature>
<feature type="transmembrane region" description="Helical" evidence="6">
    <location>
        <begin position="368"/>
        <end position="388"/>
    </location>
</feature>
<feature type="compositionally biased region" description="Pro residues" evidence="5">
    <location>
        <begin position="1"/>
        <end position="16"/>
    </location>
</feature>
<feature type="region of interest" description="Disordered" evidence="5">
    <location>
        <begin position="1"/>
        <end position="41"/>
    </location>
</feature>
<feature type="transmembrane region" description="Helical" evidence="6">
    <location>
        <begin position="48"/>
        <end position="71"/>
    </location>
</feature>
<feature type="domain" description="Major facilitator superfamily (MFS) profile" evidence="7">
    <location>
        <begin position="49"/>
        <end position="493"/>
    </location>
</feature>
<evidence type="ECO:0000256" key="3">
    <source>
        <dbReference type="ARBA" id="ARBA00022989"/>
    </source>
</evidence>
<dbReference type="InterPro" id="IPR020846">
    <property type="entry name" value="MFS_dom"/>
</dbReference>
<evidence type="ECO:0000313" key="8">
    <source>
        <dbReference type="EMBL" id="MFD1709462.1"/>
    </source>
</evidence>
<dbReference type="Proteomes" id="UP001597304">
    <property type="component" value="Unassembled WGS sequence"/>
</dbReference>
<evidence type="ECO:0000259" key="7">
    <source>
        <dbReference type="PROSITE" id="PS50850"/>
    </source>
</evidence>
<feature type="transmembrane region" description="Helical" evidence="6">
    <location>
        <begin position="468"/>
        <end position="486"/>
    </location>
</feature>
<name>A0ABW4KNL5_9BURK</name>
<comment type="subcellular location">
    <subcellularLocation>
        <location evidence="1">Membrane</location>
        <topology evidence="1">Multi-pass membrane protein</topology>
    </subcellularLocation>
</comment>
<evidence type="ECO:0000256" key="4">
    <source>
        <dbReference type="ARBA" id="ARBA00023136"/>
    </source>
</evidence>
<evidence type="ECO:0000256" key="1">
    <source>
        <dbReference type="ARBA" id="ARBA00004141"/>
    </source>
</evidence>
<sequence>MNPTPGAPEPADPPGRPDIEATGVGSAHPAPSPAPSAPDGLPQPARRWAMVCILIGIGLSVLDSSVVNLALPTIARDFGGPAAHSIWIVNAYQLAVLMLLLPFATLGDKVGYRKVYIGGVMGMLVGSAGCLLARDMPTLIAWRAVQGVGAAGLMGVNAALVRLTYPRAELGRGMAINSATVAATSVGGPAIAAAVLSVAHWPWLFAINLPLLAGLLWLAPRTLPSPRGNPAIRLRLGDVLQNACTFALIFLGVELLGTRASSSATPNLTLGAAMLLAGLAIGAWYVRGQLARSTPLLPVDLMRNPVFALTVGTSVLSFAAQTLGFVAMPFLLLGEHGRSTAEAGLLMSAWPLGSIVVAPLAGRLIGRVNAGVLVAMGLGILSLGLVLLATLPAAASSVHIGLCMALCGVGFALFQSPNNFTLVTSAPTHRSGGASGMLGTARLIGQTSGAVAVAIVFSAVGSRTGGPITALFLGALSAFVAGMLSLRRRAALASV</sequence>
<dbReference type="InterPro" id="IPR011701">
    <property type="entry name" value="MFS"/>
</dbReference>
<dbReference type="EMBL" id="JBHUEJ010000007">
    <property type="protein sequence ID" value="MFD1709462.1"/>
    <property type="molecule type" value="Genomic_DNA"/>
</dbReference>
<feature type="transmembrane region" description="Helical" evidence="6">
    <location>
        <begin position="306"/>
        <end position="331"/>
    </location>
</feature>
<dbReference type="RefSeq" id="WP_147913264.1">
    <property type="nucleotide sequence ID" value="NZ_JBHUEJ010000007.1"/>
</dbReference>
<accession>A0ABW4KNL5</accession>
<feature type="transmembrane region" description="Helical" evidence="6">
    <location>
        <begin position="175"/>
        <end position="195"/>
    </location>
</feature>
<keyword evidence="4 6" id="KW-0472">Membrane</keyword>
<dbReference type="SUPFAM" id="SSF103473">
    <property type="entry name" value="MFS general substrate transporter"/>
    <property type="match status" value="1"/>
</dbReference>
<dbReference type="Pfam" id="PF07690">
    <property type="entry name" value="MFS_1"/>
    <property type="match status" value="1"/>
</dbReference>
<evidence type="ECO:0000256" key="2">
    <source>
        <dbReference type="ARBA" id="ARBA00022692"/>
    </source>
</evidence>
<protein>
    <submittedName>
        <fullName evidence="8">MFS transporter</fullName>
    </submittedName>
</protein>
<proteinExistence type="predicted"/>
<organism evidence="8 9">
    <name type="scientific">Ottowia flava</name>
    <dbReference type="NCBI Taxonomy" id="2675430"/>
    <lineage>
        <taxon>Bacteria</taxon>
        <taxon>Pseudomonadati</taxon>
        <taxon>Pseudomonadota</taxon>
        <taxon>Betaproteobacteria</taxon>
        <taxon>Burkholderiales</taxon>
        <taxon>Comamonadaceae</taxon>
        <taxon>Ottowia</taxon>
    </lineage>
</organism>
<evidence type="ECO:0000256" key="6">
    <source>
        <dbReference type="SAM" id="Phobius"/>
    </source>
</evidence>
<keyword evidence="2 6" id="KW-0812">Transmembrane</keyword>
<dbReference type="Gene3D" id="1.20.1250.20">
    <property type="entry name" value="MFS general substrate transporter like domains"/>
    <property type="match status" value="1"/>
</dbReference>
<dbReference type="Gene3D" id="1.20.1720.10">
    <property type="entry name" value="Multidrug resistance protein D"/>
    <property type="match status" value="1"/>
</dbReference>
<reference evidence="9" key="1">
    <citation type="journal article" date="2019" name="Int. J. Syst. Evol. Microbiol.">
        <title>The Global Catalogue of Microorganisms (GCM) 10K type strain sequencing project: providing services to taxonomists for standard genome sequencing and annotation.</title>
        <authorList>
            <consortium name="The Broad Institute Genomics Platform"/>
            <consortium name="The Broad Institute Genome Sequencing Center for Infectious Disease"/>
            <person name="Wu L."/>
            <person name="Ma J."/>
        </authorList>
    </citation>
    <scope>NUCLEOTIDE SEQUENCE [LARGE SCALE GENOMIC DNA]</scope>
    <source>
        <strain evidence="9">LMG 29247</strain>
    </source>
</reference>
<evidence type="ECO:0000313" key="9">
    <source>
        <dbReference type="Proteomes" id="UP001597304"/>
    </source>
</evidence>
<feature type="transmembrane region" description="Helical" evidence="6">
    <location>
        <begin position="443"/>
        <end position="462"/>
    </location>
</feature>
<dbReference type="PANTHER" id="PTHR23501:SF5">
    <property type="entry name" value="TRANSPORT PROTEIN"/>
    <property type="match status" value="1"/>
</dbReference>
<keyword evidence="3 6" id="KW-1133">Transmembrane helix</keyword>
<dbReference type="PANTHER" id="PTHR23501">
    <property type="entry name" value="MAJOR FACILITATOR SUPERFAMILY"/>
    <property type="match status" value="1"/>
</dbReference>
<feature type="transmembrane region" description="Helical" evidence="6">
    <location>
        <begin position="140"/>
        <end position="163"/>
    </location>
</feature>
<feature type="transmembrane region" description="Helical" evidence="6">
    <location>
        <begin position="268"/>
        <end position="286"/>
    </location>
</feature>
<feature type="transmembrane region" description="Helical" evidence="6">
    <location>
        <begin position="394"/>
        <end position="414"/>
    </location>
</feature>
<feature type="transmembrane region" description="Helical" evidence="6">
    <location>
        <begin position="201"/>
        <end position="219"/>
    </location>
</feature>
<dbReference type="CDD" id="cd17321">
    <property type="entry name" value="MFS_MMR_MDR_like"/>
    <property type="match status" value="1"/>
</dbReference>
<dbReference type="InterPro" id="IPR036259">
    <property type="entry name" value="MFS_trans_sf"/>
</dbReference>
<evidence type="ECO:0000256" key="5">
    <source>
        <dbReference type="SAM" id="MobiDB-lite"/>
    </source>
</evidence>
<comment type="caution">
    <text evidence="8">The sequence shown here is derived from an EMBL/GenBank/DDBJ whole genome shotgun (WGS) entry which is preliminary data.</text>
</comment>
<feature type="transmembrane region" description="Helical" evidence="6">
    <location>
        <begin position="239"/>
        <end position="256"/>
    </location>
</feature>
<keyword evidence="9" id="KW-1185">Reference proteome</keyword>
<gene>
    <name evidence="8" type="ORF">ACFSF0_02485</name>
</gene>
<feature type="transmembrane region" description="Helical" evidence="6">
    <location>
        <begin position="343"/>
        <end position="361"/>
    </location>
</feature>
<feature type="transmembrane region" description="Helical" evidence="6">
    <location>
        <begin position="115"/>
        <end position="134"/>
    </location>
</feature>
<dbReference type="PROSITE" id="PS50850">
    <property type="entry name" value="MFS"/>
    <property type="match status" value="1"/>
</dbReference>